<evidence type="ECO:0000256" key="1">
    <source>
        <dbReference type="ARBA" id="ARBA00005695"/>
    </source>
</evidence>
<gene>
    <name evidence="7" type="ORF">AVDCRST_MAG19-2343</name>
</gene>
<keyword evidence="3 5" id="KW-0732">Signal</keyword>
<reference evidence="7" key="1">
    <citation type="submission" date="2020-02" db="EMBL/GenBank/DDBJ databases">
        <authorList>
            <person name="Meier V. D."/>
        </authorList>
    </citation>
    <scope>NUCLEOTIDE SEQUENCE</scope>
    <source>
        <strain evidence="7">AVDCRST_MAG19</strain>
    </source>
</reference>
<evidence type="ECO:0000256" key="3">
    <source>
        <dbReference type="ARBA" id="ARBA00022729"/>
    </source>
</evidence>
<dbReference type="GO" id="GO:1904680">
    <property type="term" value="F:peptide transmembrane transporter activity"/>
    <property type="evidence" value="ECO:0007669"/>
    <property type="project" value="TreeGrafter"/>
</dbReference>
<dbReference type="Gene3D" id="3.10.105.10">
    <property type="entry name" value="Dipeptide-binding Protein, Domain 3"/>
    <property type="match status" value="1"/>
</dbReference>
<sequence length="591" mass="64546">MRGPHPRSFGWLAALLAAFLLAPAAGVLAQDATPGASPVASPGASPAASPGASPAALGETIRSQTREQFRAEIAQAYEFEEPQRRGGTYIASAVADIQTLNPLLAEEEASLAVNGLIYDQLVGGDPRTGQPAPSGLADSWEVAPDGLTYTFKLNTEAKWHDGVDVTAEDVEFSFDAIADERTGSAYTGSFVNAVASYRVVDPDTFEVVAKEPLFTFLYDLVTWIVPKHVWESVPFENWASDPGATGQDPSRVVGTGAFRFGEWKQGESVTLSRNDEYYDVIPNIDSYVFRVWPDQTAVVNALINGEIDIAGLEAADVASVEGTEGITIESYETRGFSYIEYNLDPAVTTLFQDRAVRQALFHAIDRESIVNDILLGYGTVARGTQPTISYAYNPDAIETEYTFDPERGRQLLTEAGWTDTNGNGTVDKAGQELEFEYLYPSGSPTGDQTAAYIQDAWAEIGVRATPRSLEFPALIEATTTNPTYQVAQYAFSWDATFIQDAMFGCAQYQVGFNDMRYCNPELDAINQRARTEFDEAARAELLAQAANIVNEDVPVMITHFTEDIVGYSSRLHNYFPGPWGGPGIQYIWIEE</sequence>
<dbReference type="InterPro" id="IPR039424">
    <property type="entry name" value="SBP_5"/>
</dbReference>
<dbReference type="PANTHER" id="PTHR30290">
    <property type="entry name" value="PERIPLASMIC BINDING COMPONENT OF ABC TRANSPORTER"/>
    <property type="match status" value="1"/>
</dbReference>
<dbReference type="EMBL" id="CADCWL010000109">
    <property type="protein sequence ID" value="CAA9566722.1"/>
    <property type="molecule type" value="Genomic_DNA"/>
</dbReference>
<evidence type="ECO:0000256" key="5">
    <source>
        <dbReference type="SAM" id="SignalP"/>
    </source>
</evidence>
<comment type="similarity">
    <text evidence="1">Belongs to the bacterial solute-binding protein 5 family.</text>
</comment>
<dbReference type="GO" id="GO:0030288">
    <property type="term" value="C:outer membrane-bounded periplasmic space"/>
    <property type="evidence" value="ECO:0007669"/>
    <property type="project" value="UniProtKB-ARBA"/>
</dbReference>
<accession>A0A6J4V2N5</accession>
<dbReference type="SUPFAM" id="SSF53850">
    <property type="entry name" value="Periplasmic binding protein-like II"/>
    <property type="match status" value="1"/>
</dbReference>
<dbReference type="Pfam" id="PF00496">
    <property type="entry name" value="SBP_bac_5"/>
    <property type="match status" value="1"/>
</dbReference>
<evidence type="ECO:0000259" key="6">
    <source>
        <dbReference type="Pfam" id="PF00496"/>
    </source>
</evidence>
<organism evidence="7">
    <name type="scientific">uncultured Thermomicrobiales bacterium</name>
    <dbReference type="NCBI Taxonomy" id="1645740"/>
    <lineage>
        <taxon>Bacteria</taxon>
        <taxon>Pseudomonadati</taxon>
        <taxon>Thermomicrobiota</taxon>
        <taxon>Thermomicrobia</taxon>
        <taxon>Thermomicrobiales</taxon>
        <taxon>environmental samples</taxon>
    </lineage>
</organism>
<dbReference type="AlphaFoldDB" id="A0A6J4V2N5"/>
<feature type="chain" id="PRO_5026807806" evidence="5">
    <location>
        <begin position="30"/>
        <end position="591"/>
    </location>
</feature>
<dbReference type="Gene3D" id="3.40.190.10">
    <property type="entry name" value="Periplasmic binding protein-like II"/>
    <property type="match status" value="1"/>
</dbReference>
<proteinExistence type="inferred from homology"/>
<feature type="region of interest" description="Disordered" evidence="4">
    <location>
        <begin position="32"/>
        <end position="56"/>
    </location>
</feature>
<dbReference type="GO" id="GO:0015833">
    <property type="term" value="P:peptide transport"/>
    <property type="evidence" value="ECO:0007669"/>
    <property type="project" value="TreeGrafter"/>
</dbReference>
<dbReference type="InterPro" id="IPR000914">
    <property type="entry name" value="SBP_5_dom"/>
</dbReference>
<feature type="signal peptide" evidence="5">
    <location>
        <begin position="1"/>
        <end position="29"/>
    </location>
</feature>
<dbReference type="Gene3D" id="3.90.76.10">
    <property type="entry name" value="Dipeptide-binding Protein, Domain 1"/>
    <property type="match status" value="1"/>
</dbReference>
<keyword evidence="2" id="KW-0813">Transport</keyword>
<evidence type="ECO:0000256" key="4">
    <source>
        <dbReference type="SAM" id="MobiDB-lite"/>
    </source>
</evidence>
<protein>
    <submittedName>
        <fullName evidence="7">ABC transporter, substrate-binding protein (Cluster 5, nickel/peptides/opines)</fullName>
    </submittedName>
</protein>
<feature type="domain" description="Solute-binding protein family 5" evidence="6">
    <location>
        <begin position="135"/>
        <end position="494"/>
    </location>
</feature>
<evidence type="ECO:0000256" key="2">
    <source>
        <dbReference type="ARBA" id="ARBA00022448"/>
    </source>
</evidence>
<dbReference type="PANTHER" id="PTHR30290:SF9">
    <property type="entry name" value="OLIGOPEPTIDE-BINDING PROTEIN APPA"/>
    <property type="match status" value="1"/>
</dbReference>
<dbReference type="GO" id="GO:0043190">
    <property type="term" value="C:ATP-binding cassette (ABC) transporter complex"/>
    <property type="evidence" value="ECO:0007669"/>
    <property type="project" value="InterPro"/>
</dbReference>
<dbReference type="InterPro" id="IPR030678">
    <property type="entry name" value="Peptide/Ni-bd"/>
</dbReference>
<name>A0A6J4V2N5_9BACT</name>
<dbReference type="PIRSF" id="PIRSF002741">
    <property type="entry name" value="MppA"/>
    <property type="match status" value="1"/>
</dbReference>
<evidence type="ECO:0000313" key="7">
    <source>
        <dbReference type="EMBL" id="CAA9566722.1"/>
    </source>
</evidence>